<evidence type="ECO:0008006" key="3">
    <source>
        <dbReference type="Google" id="ProtNLM"/>
    </source>
</evidence>
<dbReference type="EMBL" id="MCBS01001112">
    <property type="protein sequence ID" value="RKF96051.1"/>
    <property type="molecule type" value="Genomic_DNA"/>
</dbReference>
<comment type="caution">
    <text evidence="1">The sequence shown here is derived from an EMBL/GenBank/DDBJ whole genome shotgun (WGS) entry which is preliminary data.</text>
</comment>
<accession>A0A420JCK7</accession>
<reference evidence="1 2" key="1">
    <citation type="journal article" date="2018" name="BMC Genomics">
        <title>Comparative genome analyses reveal sequence features reflecting distinct modes of host-adaptation between dicot and monocot powdery mildew.</title>
        <authorList>
            <person name="Wu Y."/>
            <person name="Ma X."/>
            <person name="Pan Z."/>
            <person name="Kale S.D."/>
            <person name="Song Y."/>
            <person name="King H."/>
            <person name="Zhang Q."/>
            <person name="Presley C."/>
            <person name="Deng X."/>
            <person name="Wei C.I."/>
            <person name="Xiao S."/>
        </authorList>
    </citation>
    <scope>NUCLEOTIDE SEQUENCE [LARGE SCALE GENOMIC DNA]</scope>
    <source>
        <strain evidence="1">UMSG1</strain>
    </source>
</reference>
<dbReference type="Proteomes" id="UP000285326">
    <property type="component" value="Unassembled WGS sequence"/>
</dbReference>
<sequence length="155" mass="17631">KNESTWRHDSDPFVSATRFLESKREYQNFIYTVGNIRGLVIYIRGKMNVLFSKVSELAIDATYGTNSSGILFYFSRPTPIPRLKSCQLFLGMDLFVVLAAVDSRNQSSRLADAGAMTCILEQFLQPIKSASFMPIFFHCDKDKSEISAIKKIWPE</sequence>
<evidence type="ECO:0000313" key="2">
    <source>
        <dbReference type="Proteomes" id="UP000285326"/>
    </source>
</evidence>
<feature type="non-terminal residue" evidence="1">
    <location>
        <position position="1"/>
    </location>
</feature>
<gene>
    <name evidence="1" type="ORF">GcM1_011001</name>
</gene>
<feature type="non-terminal residue" evidence="1">
    <location>
        <position position="155"/>
    </location>
</feature>
<evidence type="ECO:0000313" key="1">
    <source>
        <dbReference type="EMBL" id="RKF96051.1"/>
    </source>
</evidence>
<name>A0A420JCK7_9PEZI</name>
<proteinExistence type="predicted"/>
<organism evidence="1 2">
    <name type="scientific">Golovinomyces cichoracearum</name>
    <dbReference type="NCBI Taxonomy" id="62708"/>
    <lineage>
        <taxon>Eukaryota</taxon>
        <taxon>Fungi</taxon>
        <taxon>Dikarya</taxon>
        <taxon>Ascomycota</taxon>
        <taxon>Pezizomycotina</taxon>
        <taxon>Leotiomycetes</taxon>
        <taxon>Erysiphales</taxon>
        <taxon>Erysiphaceae</taxon>
        <taxon>Golovinomyces</taxon>
    </lineage>
</organism>
<dbReference type="AlphaFoldDB" id="A0A420JCK7"/>
<protein>
    <recommendedName>
        <fullName evidence="3">MULE transposase domain-containing protein</fullName>
    </recommendedName>
</protein>